<reference evidence="3" key="1">
    <citation type="journal article" date="2019" name="Int. J. Syst. Evol. Microbiol.">
        <title>The Global Catalogue of Microorganisms (GCM) 10K type strain sequencing project: providing services to taxonomists for standard genome sequencing and annotation.</title>
        <authorList>
            <consortium name="The Broad Institute Genomics Platform"/>
            <consortium name="The Broad Institute Genome Sequencing Center for Infectious Disease"/>
            <person name="Wu L."/>
            <person name="Ma J."/>
        </authorList>
    </citation>
    <scope>NUCLEOTIDE SEQUENCE [LARGE SCALE GENOMIC DNA]</scope>
    <source>
        <strain evidence="3">CECT 7698</strain>
    </source>
</reference>
<accession>A0ABV7LKT1</accession>
<evidence type="ECO:0008006" key="4">
    <source>
        <dbReference type="Google" id="ProtNLM"/>
    </source>
</evidence>
<evidence type="ECO:0000313" key="3">
    <source>
        <dbReference type="Proteomes" id="UP001595579"/>
    </source>
</evidence>
<dbReference type="RefSeq" id="WP_386771924.1">
    <property type="nucleotide sequence ID" value="NZ_JBHRUG010000009.1"/>
</dbReference>
<comment type="caution">
    <text evidence="2">The sequence shown here is derived from an EMBL/GenBank/DDBJ whole genome shotgun (WGS) entry which is preliminary data.</text>
</comment>
<dbReference type="EMBL" id="JBHRUG010000009">
    <property type="protein sequence ID" value="MFC3282852.1"/>
    <property type="molecule type" value="Genomic_DNA"/>
</dbReference>
<keyword evidence="3" id="KW-1185">Reference proteome</keyword>
<name>A0ABV7LKT1_9GAMM</name>
<evidence type="ECO:0000313" key="2">
    <source>
        <dbReference type="EMBL" id="MFC3282852.1"/>
    </source>
</evidence>
<organism evidence="2 3">
    <name type="scientific">Litchfieldella rifensis</name>
    <dbReference type="NCBI Taxonomy" id="762643"/>
    <lineage>
        <taxon>Bacteria</taxon>
        <taxon>Pseudomonadati</taxon>
        <taxon>Pseudomonadota</taxon>
        <taxon>Gammaproteobacteria</taxon>
        <taxon>Oceanospirillales</taxon>
        <taxon>Halomonadaceae</taxon>
        <taxon>Litchfieldella</taxon>
    </lineage>
</organism>
<dbReference type="Proteomes" id="UP001595579">
    <property type="component" value="Unassembled WGS sequence"/>
</dbReference>
<proteinExistence type="predicted"/>
<sequence>MEDAAKEAFGAMIRMAILFGAMSIAYIIFEKWLLSKFKRKNRRK</sequence>
<protein>
    <recommendedName>
        <fullName evidence="4">ATP synthase F0 subunit 8</fullName>
    </recommendedName>
</protein>
<evidence type="ECO:0000256" key="1">
    <source>
        <dbReference type="SAM" id="Phobius"/>
    </source>
</evidence>
<keyword evidence="1" id="KW-1133">Transmembrane helix</keyword>
<feature type="transmembrane region" description="Helical" evidence="1">
    <location>
        <begin position="12"/>
        <end position="34"/>
    </location>
</feature>
<gene>
    <name evidence="2" type="ORF">ACFOEV_04425</name>
</gene>
<keyword evidence="1" id="KW-0812">Transmembrane</keyword>
<keyword evidence="1" id="KW-0472">Membrane</keyword>